<organism evidence="4 5">
    <name type="scientific">Moraxella lacunata</name>
    <dbReference type="NCBI Taxonomy" id="477"/>
    <lineage>
        <taxon>Bacteria</taxon>
        <taxon>Pseudomonadati</taxon>
        <taxon>Pseudomonadota</taxon>
        <taxon>Gammaproteobacteria</taxon>
        <taxon>Moraxellales</taxon>
        <taxon>Moraxellaceae</taxon>
        <taxon>Moraxella</taxon>
    </lineage>
</organism>
<dbReference type="Pfam" id="PF24801">
    <property type="entry name" value="FNIII-A_GpJ"/>
    <property type="match status" value="1"/>
</dbReference>
<evidence type="ECO:0000313" key="4">
    <source>
        <dbReference type="EMBL" id="STY99040.1"/>
    </source>
</evidence>
<dbReference type="InterPro" id="IPR013783">
    <property type="entry name" value="Ig-like_fold"/>
</dbReference>
<dbReference type="InterPro" id="IPR015406">
    <property type="entry name" value="GpJ_CSF"/>
</dbReference>
<dbReference type="InterPro" id="IPR032876">
    <property type="entry name" value="J_dom"/>
</dbReference>
<dbReference type="PANTHER" id="PTHR36251">
    <property type="entry name" value="FELS-1 PROPHAGE HOST SPECIFICITY PROTEIN-RELATED"/>
    <property type="match status" value="1"/>
</dbReference>
<gene>
    <name evidence="4" type="ORF">NCTC7911_00408</name>
</gene>
<dbReference type="Gene3D" id="1.10.287.1490">
    <property type="match status" value="1"/>
</dbReference>
<keyword evidence="5" id="KW-1185">Reference proteome</keyword>
<dbReference type="PANTHER" id="PTHR36251:SF2">
    <property type="entry name" value="GIFSY-2 PROPHAGE HOST SPECIFICITY PROTEIN J, PHAGE LAMBDA"/>
    <property type="match status" value="1"/>
</dbReference>
<feature type="domain" description="Tip attachment protein J central straight fiber" evidence="1">
    <location>
        <begin position="1425"/>
        <end position="1556"/>
    </location>
</feature>
<evidence type="ECO:0000259" key="3">
    <source>
        <dbReference type="Pfam" id="PF24801"/>
    </source>
</evidence>
<name>A0A378QEX9_MORLA</name>
<dbReference type="Pfam" id="PF09327">
    <property type="entry name" value="Phage_Tail_Tip"/>
    <property type="match status" value="1"/>
</dbReference>
<dbReference type="Gene3D" id="2.60.40.10">
    <property type="entry name" value="Immunoglobulins"/>
    <property type="match status" value="1"/>
</dbReference>
<feature type="domain" description="Tip attachment protein J HDII-ins2" evidence="3">
    <location>
        <begin position="89"/>
        <end position="215"/>
    </location>
</feature>
<protein>
    <submittedName>
        <fullName evidence="4">Uncharacterized protein conserved in bacteria with the myosin-like domain</fullName>
    </submittedName>
</protein>
<accession>A0A378QEX9</accession>
<dbReference type="Pfam" id="PF13550">
    <property type="entry name" value="Phage-tail_3"/>
    <property type="match status" value="1"/>
</dbReference>
<dbReference type="InterPro" id="IPR055385">
    <property type="entry name" value="GpJ_HDII-ins2"/>
</dbReference>
<sequence>MTIHGSKKGSSKPRQPIIAPDSAQSKTFISIMYGLGEGEIAGLANGYKSVYLDDTPLQNDNGEFNFPNVKVDFRTGTNDQEYIDGFPDVASETNVGVELKHGTPWVKSLNNLDLDAVRVRLKWGALRSQNADNGDVSGVKIDYAIDVKTDNGGWVQALNTSINAKTSNAYERSHRIDLPKAGAGWQLRIRRITPNSTSDFVSDKMYISAISEVIDLKLRYPNTALLGLRYDAEQFSNVAKMSARCRGLIIKVPTNYDPVARTYTGMWDGQFKMAYSNNPAWVYYDLCTATRYGLGGRLTEYMIDKWSLYRLAQYCDQMVDDGMGGTEPRFTVNVYIQSADGAFELLSRLAGVFRAISYWDGTSIVLDADIPQDSIYSFSRANVIDGVFEYTGTRSRDRHTVAKVAWDNPANHFKTEYEYVRDEAAIAKFGVRVAVIQAWGCTSKGQAQRAGLWALKSEQLETRMVTFKVGLDGYIPAPAKVIEISDELFAGRATGGRVLAMNDKKTVITLDRPITANVGDTLVINGNDGISQRRQISAINGDKVTVTKPFGDIGVENVWVLDSADLATMKFRVLSVTADDNHQFTITAVQYNPAKYDAIDHGAYTHERPISVINPTVQAPTKSVNLSSYHSVNQGVNVTTLVIGWEQVAGAVKYAVAWRADNGNWQTLPPTGTNSIEITGVYAGQYEARVTAISAFGQASLATHSNLTEIQGKVGKPNRPAFIRATGVLFGMNLAWGFGAKSDDTNFTEIQVSPDGRTNITALGTFAYPTNKHEITGLQGNLTQYYRARIVDKLGNTSDWTAWVSGTTSADASKVLDILSGQINGSHLDQTLRTPIAKIGDLQTAVDGVNAQLPTLNAQLATANRELQTAISNITTERNRISGAIRDITALQADKNAKTTEIANLTQTVGSHTSSIRKLGVTTGDLSQKYAQIKTQTDNATSEISAIKQTQSGQATSIERLGARFDSLAVGGRNLLRASNNTHNFGYGTRFELTQAPNVGDDVVVTIWGEIGSDRNGQIGVYNTQGYTELFKLAKIADGVYQGKGRWRLPMNGSTPRTPNDTHLNVYFYPRTATSNNRIDKIKLERGTVATDWTPAPEDLQADIDSKASSASLDEFKQTSANADNALSQRINTLDAQYKKADTDLTARLAREETARADGDNANTQALRTLESTVQGVSGRVGTSESKIATLERTTSDTNQALATAQNQLNARFDSLSVGGRNLLRASNNTHNFGYGTRFELTQAPNVGDDVVVTIWGEIGSDRNGRIGVYNSHGWTELFVCTKIADGIYQGKGKWGKPIAKGQELTPNDTHLEVFFYPRTATSNNRIDKIKLERGNIATDWTPAPEDLQVDLSPYATTATLDEFKQTQATKDQATATKLSQLESGLGAKANTIALNELNTRVTQVDGRITAEANKVSQLQTTLNGQTTSIRNVERSVNGVRSIKAVTVDNNGFISGYGLMSDLQNGRVTSRFGINADQIYFGTTTNAKKPFVFTTRTTVIDGVSYPAGAWLNSASIARASINMLHIADSIQSDNYVAGRQGWRLFKDGRFELNNTFGDGSSLELNSQGLTVWYDKSQGKKAVELGILL</sequence>
<dbReference type="EMBL" id="UGQC01000001">
    <property type="protein sequence ID" value="STY99040.1"/>
    <property type="molecule type" value="Genomic_DNA"/>
</dbReference>
<reference evidence="4 5" key="1">
    <citation type="submission" date="2018-06" db="EMBL/GenBank/DDBJ databases">
        <authorList>
            <consortium name="Pathogen Informatics"/>
            <person name="Doyle S."/>
        </authorList>
    </citation>
    <scope>NUCLEOTIDE SEQUENCE [LARGE SCALE GENOMIC DNA]</scope>
    <source>
        <strain evidence="4 5">NCTC7911</strain>
    </source>
</reference>
<evidence type="ECO:0000313" key="5">
    <source>
        <dbReference type="Proteomes" id="UP000254107"/>
    </source>
</evidence>
<dbReference type="Proteomes" id="UP000254107">
    <property type="component" value="Unassembled WGS sequence"/>
</dbReference>
<evidence type="ECO:0000259" key="2">
    <source>
        <dbReference type="Pfam" id="PF13550"/>
    </source>
</evidence>
<dbReference type="RefSeq" id="WP_115247158.1">
    <property type="nucleotide sequence ID" value="NZ_UGQC01000001.1"/>
</dbReference>
<proteinExistence type="predicted"/>
<feature type="domain" description="Tip attachment protein J" evidence="2">
    <location>
        <begin position="342"/>
        <end position="501"/>
    </location>
</feature>
<evidence type="ECO:0000259" key="1">
    <source>
        <dbReference type="Pfam" id="PF09327"/>
    </source>
</evidence>
<dbReference type="InterPro" id="IPR053171">
    <property type="entry name" value="Viral_Tip_Attach_Protein"/>
</dbReference>
<dbReference type="GeneID" id="302269075"/>